<evidence type="ECO:0000256" key="7">
    <source>
        <dbReference type="ARBA" id="ARBA00031828"/>
    </source>
</evidence>
<dbReference type="HOGENOM" id="CLU_085077_2_1_5"/>
<evidence type="ECO:0000256" key="2">
    <source>
        <dbReference type="ARBA" id="ARBA00005628"/>
    </source>
</evidence>
<comment type="similarity">
    <text evidence="2">Belongs to the GmhB family.</text>
</comment>
<keyword evidence="3" id="KW-0963">Cytoplasm</keyword>
<accession>H6SNW8</accession>
<feature type="compositionally biased region" description="Basic and acidic residues" evidence="8">
    <location>
        <begin position="1"/>
        <end position="18"/>
    </location>
</feature>
<evidence type="ECO:0000313" key="10">
    <source>
        <dbReference type="Proteomes" id="UP000033220"/>
    </source>
</evidence>
<dbReference type="STRING" id="1150469.RSPPHO_00414"/>
<protein>
    <recommendedName>
        <fullName evidence="7">D,D-heptose 1,7-bisphosphate phosphatase</fullName>
    </recommendedName>
</protein>
<dbReference type="GO" id="GO:0046872">
    <property type="term" value="F:metal ion binding"/>
    <property type="evidence" value="ECO:0007669"/>
    <property type="project" value="UniProtKB-KW"/>
</dbReference>
<reference evidence="9 10" key="1">
    <citation type="submission" date="2012-02" db="EMBL/GenBank/DDBJ databases">
        <title>Shotgun genome sequence of Phaeospirillum photometricum DSM 122.</title>
        <authorList>
            <person name="Duquesne K."/>
            <person name="Sturgis J."/>
        </authorList>
    </citation>
    <scope>NUCLEOTIDE SEQUENCE [LARGE SCALE GENOMIC DNA]</scope>
    <source>
        <strain evidence="10">DSM122</strain>
    </source>
</reference>
<evidence type="ECO:0000256" key="8">
    <source>
        <dbReference type="SAM" id="MobiDB-lite"/>
    </source>
</evidence>
<dbReference type="NCBIfam" id="TIGR01662">
    <property type="entry name" value="HAD-SF-IIIA"/>
    <property type="match status" value="1"/>
</dbReference>
<keyword evidence="5 9" id="KW-0378">Hydrolase</keyword>
<dbReference type="NCBIfam" id="TIGR01656">
    <property type="entry name" value="Histidinol-ppas"/>
    <property type="match status" value="1"/>
</dbReference>
<proteinExistence type="inferred from homology"/>
<evidence type="ECO:0000313" key="9">
    <source>
        <dbReference type="EMBL" id="CCG07040.1"/>
    </source>
</evidence>
<keyword evidence="4" id="KW-0479">Metal-binding</keyword>
<dbReference type="GO" id="GO:0016791">
    <property type="term" value="F:phosphatase activity"/>
    <property type="evidence" value="ECO:0007669"/>
    <property type="project" value="InterPro"/>
</dbReference>
<dbReference type="InterPro" id="IPR006549">
    <property type="entry name" value="HAD-SF_hydro_IIIA"/>
</dbReference>
<dbReference type="InterPro" id="IPR006543">
    <property type="entry name" value="Histidinol-phos"/>
</dbReference>
<dbReference type="KEGG" id="rpm:RSPPHO_00414"/>
<dbReference type="PANTHER" id="PTHR42891:SF1">
    <property type="entry name" value="D-GLYCERO-BETA-D-MANNO-HEPTOSE-1,7-BISPHOSPHATE 7-PHOSPHATASE"/>
    <property type="match status" value="1"/>
</dbReference>
<dbReference type="InterPro" id="IPR036412">
    <property type="entry name" value="HAD-like_sf"/>
</dbReference>
<dbReference type="GO" id="GO:0005737">
    <property type="term" value="C:cytoplasm"/>
    <property type="evidence" value="ECO:0007669"/>
    <property type="project" value="UniProtKB-SubCell"/>
</dbReference>
<evidence type="ECO:0000256" key="4">
    <source>
        <dbReference type="ARBA" id="ARBA00022723"/>
    </source>
</evidence>
<feature type="compositionally biased region" description="Low complexity" evidence="8">
    <location>
        <begin position="37"/>
        <end position="46"/>
    </location>
</feature>
<dbReference type="InterPro" id="IPR023214">
    <property type="entry name" value="HAD_sf"/>
</dbReference>
<dbReference type="SUPFAM" id="SSF56784">
    <property type="entry name" value="HAD-like"/>
    <property type="match status" value="1"/>
</dbReference>
<name>H6SNW8_PARPM</name>
<evidence type="ECO:0000256" key="5">
    <source>
        <dbReference type="ARBA" id="ARBA00022801"/>
    </source>
</evidence>
<dbReference type="eggNOG" id="COG0241">
    <property type="taxonomic scope" value="Bacteria"/>
</dbReference>
<dbReference type="CDD" id="cd07503">
    <property type="entry name" value="HAD_HisB-N"/>
    <property type="match status" value="1"/>
</dbReference>
<dbReference type="PATRIC" id="fig|1150469.3.peg.481"/>
<dbReference type="InterPro" id="IPR004446">
    <property type="entry name" value="Heptose_bisP_phosphatase"/>
</dbReference>
<dbReference type="EMBL" id="HE663493">
    <property type="protein sequence ID" value="CCG07040.1"/>
    <property type="molecule type" value="Genomic_DNA"/>
</dbReference>
<dbReference type="AlphaFoldDB" id="H6SNW8"/>
<sequence length="255" mass="27239">MSDHRFRARGTPDHRRGGGDALRYLVRGPAPDRGQPLALGSGAARRGGPHPSGPPPRHGRLVHQPPRGGERVSVASDRRVVLLDRDGTINEEVHYLAHPDQLRLLPGVASGLRRLAQAGFALVVVTNQSGIARGLITPAALDAIHARLRDLLAAEGVVLEGIHACPHGPDDGCACRKPRPGLVEAAQKQNPFDPRRAFMVGDKKADLDLGRTVGAFSILVRTGYGRQVEATSGYRDAPIVDDLDAAARLILQRSS</sequence>
<evidence type="ECO:0000256" key="6">
    <source>
        <dbReference type="ARBA" id="ARBA00023277"/>
    </source>
</evidence>
<keyword evidence="6" id="KW-0119">Carbohydrate metabolism</keyword>
<evidence type="ECO:0000256" key="1">
    <source>
        <dbReference type="ARBA" id="ARBA00004496"/>
    </source>
</evidence>
<dbReference type="GO" id="GO:0005975">
    <property type="term" value="P:carbohydrate metabolic process"/>
    <property type="evidence" value="ECO:0007669"/>
    <property type="project" value="InterPro"/>
</dbReference>
<organism evidence="9 10">
    <name type="scientific">Pararhodospirillum photometricum DSM 122</name>
    <dbReference type="NCBI Taxonomy" id="1150469"/>
    <lineage>
        <taxon>Bacteria</taxon>
        <taxon>Pseudomonadati</taxon>
        <taxon>Pseudomonadota</taxon>
        <taxon>Alphaproteobacteria</taxon>
        <taxon>Rhodospirillales</taxon>
        <taxon>Rhodospirillaceae</taxon>
        <taxon>Pararhodospirillum</taxon>
    </lineage>
</organism>
<dbReference type="PANTHER" id="PTHR42891">
    <property type="entry name" value="D-GLYCERO-BETA-D-MANNO-HEPTOSE-1,7-BISPHOSPHATE 7-PHOSPHATASE"/>
    <property type="match status" value="1"/>
</dbReference>
<dbReference type="Pfam" id="PF13242">
    <property type="entry name" value="Hydrolase_like"/>
    <property type="match status" value="1"/>
</dbReference>
<evidence type="ECO:0000256" key="3">
    <source>
        <dbReference type="ARBA" id="ARBA00022490"/>
    </source>
</evidence>
<feature type="region of interest" description="Disordered" evidence="8">
    <location>
        <begin position="1"/>
        <end position="73"/>
    </location>
</feature>
<gene>
    <name evidence="9" type="ORF">RSPPHO_00414</name>
</gene>
<keyword evidence="10" id="KW-1185">Reference proteome</keyword>
<dbReference type="Proteomes" id="UP000033220">
    <property type="component" value="Chromosome DSM 122"/>
</dbReference>
<dbReference type="Gene3D" id="3.40.50.1000">
    <property type="entry name" value="HAD superfamily/HAD-like"/>
    <property type="match status" value="1"/>
</dbReference>
<comment type="subcellular location">
    <subcellularLocation>
        <location evidence="1">Cytoplasm</location>
    </subcellularLocation>
</comment>